<feature type="region of interest" description="Disordered" evidence="1">
    <location>
        <begin position="298"/>
        <end position="325"/>
    </location>
</feature>
<dbReference type="InterPro" id="IPR007214">
    <property type="entry name" value="YbaK/aa-tRNA-synth-assoc-dom"/>
</dbReference>
<feature type="signal peptide" evidence="2">
    <location>
        <begin position="1"/>
        <end position="22"/>
    </location>
</feature>
<dbReference type="Gene3D" id="3.90.960.10">
    <property type="entry name" value="YbaK/aminoacyl-tRNA synthetase-associated domain"/>
    <property type="match status" value="1"/>
</dbReference>
<gene>
    <name evidence="4" type="ORF">GUITHDRAFT_107601</name>
</gene>
<reference evidence="6" key="2">
    <citation type="submission" date="2012-11" db="EMBL/GenBank/DDBJ databases">
        <authorList>
            <person name="Kuo A."/>
            <person name="Curtis B.A."/>
            <person name="Tanifuji G."/>
            <person name="Burki F."/>
            <person name="Gruber A."/>
            <person name="Irimia M."/>
            <person name="Maruyama S."/>
            <person name="Arias M.C."/>
            <person name="Ball S.G."/>
            <person name="Gile G.H."/>
            <person name="Hirakawa Y."/>
            <person name="Hopkins J.F."/>
            <person name="Rensing S.A."/>
            <person name="Schmutz J."/>
            <person name="Symeonidi A."/>
            <person name="Elias M."/>
            <person name="Eveleigh R.J."/>
            <person name="Herman E.K."/>
            <person name="Klute M.J."/>
            <person name="Nakayama T."/>
            <person name="Obornik M."/>
            <person name="Reyes-Prieto A."/>
            <person name="Armbrust E.V."/>
            <person name="Aves S.J."/>
            <person name="Beiko R.G."/>
            <person name="Coutinho P."/>
            <person name="Dacks J.B."/>
            <person name="Durnford D.G."/>
            <person name="Fast N.M."/>
            <person name="Green B.R."/>
            <person name="Grisdale C."/>
            <person name="Hempe F."/>
            <person name="Henrissat B."/>
            <person name="Hoppner M.P."/>
            <person name="Ishida K.-I."/>
            <person name="Kim E."/>
            <person name="Koreny L."/>
            <person name="Kroth P.G."/>
            <person name="Liu Y."/>
            <person name="Malik S.-B."/>
            <person name="Maier U.G."/>
            <person name="McRose D."/>
            <person name="Mock T."/>
            <person name="Neilson J.A."/>
            <person name="Onodera N.T."/>
            <person name="Poole A.M."/>
            <person name="Pritham E.J."/>
            <person name="Richards T.A."/>
            <person name="Rocap G."/>
            <person name="Roy S.W."/>
            <person name="Sarai C."/>
            <person name="Schaack S."/>
            <person name="Shirato S."/>
            <person name="Slamovits C.H."/>
            <person name="Spencer D.F."/>
            <person name="Suzuki S."/>
            <person name="Worden A.Z."/>
            <person name="Zauner S."/>
            <person name="Barry K."/>
            <person name="Bell C."/>
            <person name="Bharti A.K."/>
            <person name="Crow J.A."/>
            <person name="Grimwood J."/>
            <person name="Kramer R."/>
            <person name="Lindquist E."/>
            <person name="Lucas S."/>
            <person name="Salamov A."/>
            <person name="McFadden G.I."/>
            <person name="Lane C.E."/>
            <person name="Keeling P.J."/>
            <person name="Gray M.W."/>
            <person name="Grigoriev I.V."/>
            <person name="Archibald J.M."/>
        </authorList>
    </citation>
    <scope>NUCLEOTIDE SEQUENCE</scope>
    <source>
        <strain evidence="6">CCMP2712</strain>
    </source>
</reference>
<keyword evidence="2" id="KW-0732">Signal</keyword>
<feature type="domain" description="YbaK/aminoacyl-tRNA synthetase-associated" evidence="3">
    <location>
        <begin position="121"/>
        <end position="173"/>
    </location>
</feature>
<evidence type="ECO:0000259" key="3">
    <source>
        <dbReference type="Pfam" id="PF04073"/>
    </source>
</evidence>
<evidence type="ECO:0000256" key="2">
    <source>
        <dbReference type="SAM" id="SignalP"/>
    </source>
</evidence>
<dbReference type="PANTHER" id="PTHR30411">
    <property type="entry name" value="CYTOPLASMIC PROTEIN"/>
    <property type="match status" value="1"/>
</dbReference>
<dbReference type="PANTHER" id="PTHR30411:SF1">
    <property type="entry name" value="CYTOPLASMIC PROTEIN"/>
    <property type="match status" value="1"/>
</dbReference>
<dbReference type="AlphaFoldDB" id="L1JCZ3"/>
<keyword evidence="6" id="KW-1185">Reference proteome</keyword>
<organism evidence="4">
    <name type="scientific">Guillardia theta (strain CCMP2712)</name>
    <name type="common">Cryptophyte</name>
    <dbReference type="NCBI Taxonomy" id="905079"/>
    <lineage>
        <taxon>Eukaryota</taxon>
        <taxon>Cryptophyceae</taxon>
        <taxon>Pyrenomonadales</taxon>
        <taxon>Geminigeraceae</taxon>
        <taxon>Guillardia</taxon>
    </lineage>
</organism>
<protein>
    <recommendedName>
        <fullName evidence="3">YbaK/aminoacyl-tRNA synthetase-associated domain-containing protein</fullName>
    </recommendedName>
</protein>
<evidence type="ECO:0000313" key="6">
    <source>
        <dbReference type="Proteomes" id="UP000011087"/>
    </source>
</evidence>
<reference evidence="4 6" key="1">
    <citation type="journal article" date="2012" name="Nature">
        <title>Algal genomes reveal evolutionary mosaicism and the fate of nucleomorphs.</title>
        <authorList>
            <consortium name="DOE Joint Genome Institute"/>
            <person name="Curtis B.A."/>
            <person name="Tanifuji G."/>
            <person name="Burki F."/>
            <person name="Gruber A."/>
            <person name="Irimia M."/>
            <person name="Maruyama S."/>
            <person name="Arias M.C."/>
            <person name="Ball S.G."/>
            <person name="Gile G.H."/>
            <person name="Hirakawa Y."/>
            <person name="Hopkins J.F."/>
            <person name="Kuo A."/>
            <person name="Rensing S.A."/>
            <person name="Schmutz J."/>
            <person name="Symeonidi A."/>
            <person name="Elias M."/>
            <person name="Eveleigh R.J."/>
            <person name="Herman E.K."/>
            <person name="Klute M.J."/>
            <person name="Nakayama T."/>
            <person name="Obornik M."/>
            <person name="Reyes-Prieto A."/>
            <person name="Armbrust E.V."/>
            <person name="Aves S.J."/>
            <person name="Beiko R.G."/>
            <person name="Coutinho P."/>
            <person name="Dacks J.B."/>
            <person name="Durnford D.G."/>
            <person name="Fast N.M."/>
            <person name="Green B.R."/>
            <person name="Grisdale C.J."/>
            <person name="Hempel F."/>
            <person name="Henrissat B."/>
            <person name="Hoppner M.P."/>
            <person name="Ishida K."/>
            <person name="Kim E."/>
            <person name="Koreny L."/>
            <person name="Kroth P.G."/>
            <person name="Liu Y."/>
            <person name="Malik S.B."/>
            <person name="Maier U.G."/>
            <person name="McRose D."/>
            <person name="Mock T."/>
            <person name="Neilson J.A."/>
            <person name="Onodera N.T."/>
            <person name="Poole A.M."/>
            <person name="Pritham E.J."/>
            <person name="Richards T.A."/>
            <person name="Rocap G."/>
            <person name="Roy S.W."/>
            <person name="Sarai C."/>
            <person name="Schaack S."/>
            <person name="Shirato S."/>
            <person name="Slamovits C.H."/>
            <person name="Spencer D.F."/>
            <person name="Suzuki S."/>
            <person name="Worden A.Z."/>
            <person name="Zauner S."/>
            <person name="Barry K."/>
            <person name="Bell C."/>
            <person name="Bharti A.K."/>
            <person name="Crow J.A."/>
            <person name="Grimwood J."/>
            <person name="Kramer R."/>
            <person name="Lindquist E."/>
            <person name="Lucas S."/>
            <person name="Salamov A."/>
            <person name="McFadden G.I."/>
            <person name="Lane C.E."/>
            <person name="Keeling P.J."/>
            <person name="Gray M.W."/>
            <person name="Grigoriev I.V."/>
            <person name="Archibald J.M."/>
        </authorList>
    </citation>
    <scope>NUCLEOTIDE SEQUENCE</scope>
    <source>
        <strain evidence="4 6">CCMP2712</strain>
    </source>
</reference>
<dbReference type="Proteomes" id="UP000011087">
    <property type="component" value="Unassembled WGS sequence"/>
</dbReference>
<dbReference type="eggNOG" id="ENOG502SGJC">
    <property type="taxonomic scope" value="Eukaryota"/>
</dbReference>
<evidence type="ECO:0000256" key="1">
    <source>
        <dbReference type="SAM" id="MobiDB-lite"/>
    </source>
</evidence>
<dbReference type="HOGENOM" id="CLU_701044_0_0_1"/>
<accession>L1JCZ3</accession>
<reference evidence="5" key="3">
    <citation type="submission" date="2016-03" db="UniProtKB">
        <authorList>
            <consortium name="EnsemblProtists"/>
        </authorList>
    </citation>
    <scope>IDENTIFICATION</scope>
</reference>
<evidence type="ECO:0000313" key="4">
    <source>
        <dbReference type="EMBL" id="EKX46398.1"/>
    </source>
</evidence>
<feature type="domain" description="YbaK/aminoacyl-tRNA synthetase-associated" evidence="3">
    <location>
        <begin position="190"/>
        <end position="253"/>
    </location>
</feature>
<dbReference type="PaxDb" id="55529-EKX46398"/>
<feature type="compositionally biased region" description="Acidic residues" evidence="1">
    <location>
        <begin position="299"/>
        <end position="322"/>
    </location>
</feature>
<dbReference type="GeneID" id="17303050"/>
<name>L1JCZ3_GUITC</name>
<proteinExistence type="predicted"/>
<dbReference type="GO" id="GO:0002161">
    <property type="term" value="F:aminoacyl-tRNA deacylase activity"/>
    <property type="evidence" value="ECO:0007669"/>
    <property type="project" value="InterPro"/>
</dbReference>
<sequence length="394" mass="43575">MSPFSIFRAALILVASINTGNTFCLSGCRSFQSGSRLKARNLLRAAPRVAVTARSNVLSSLTMSEAVERGWETSTLNDQQESQDSMCKQDSLEVGDVERFLKSRDVEYTIVAVERGEEEEVNAESTAVLLGVNSSVVVKSLVFVVGNHPVLVVLSGNKKVSIKKLSQCLKQKRDRLRERGESMAIADRAASVKLAPSEDAEEWTGYRIGMIPPFAHRRSMLTIVDEEVLRTPRVFVGCGRMELELSIKVEDLLAVTGAVVADVGRVKEEGRREGPLLPYSRFHTSVTGGKTKVRQVLEGGEEEEGGGEEERERDEEEAGEETGSDKVYEITSEWKDVDPETLPSTFLTGDFCLISANKIGRRLLFGFAVHRDMRQEVARLVSSRSLHRSGSEEF</sequence>
<feature type="chain" id="PRO_5008771194" description="YbaK/aminoacyl-tRNA synthetase-associated domain-containing protein" evidence="2">
    <location>
        <begin position="23"/>
        <end position="394"/>
    </location>
</feature>
<dbReference type="RefSeq" id="XP_005833378.1">
    <property type="nucleotide sequence ID" value="XM_005833321.1"/>
</dbReference>
<evidence type="ECO:0000313" key="5">
    <source>
        <dbReference type="EnsemblProtists" id="EKX46398"/>
    </source>
</evidence>
<dbReference type="EMBL" id="JH992994">
    <property type="protein sequence ID" value="EKX46398.1"/>
    <property type="molecule type" value="Genomic_DNA"/>
</dbReference>
<dbReference type="KEGG" id="gtt:GUITHDRAFT_107601"/>
<dbReference type="EnsemblProtists" id="EKX46398">
    <property type="protein sequence ID" value="EKX46398"/>
    <property type="gene ID" value="GUITHDRAFT_107601"/>
</dbReference>
<dbReference type="InterPro" id="IPR036754">
    <property type="entry name" value="YbaK/aa-tRNA-synt-asso_dom_sf"/>
</dbReference>
<dbReference type="Pfam" id="PF04073">
    <property type="entry name" value="tRNA_edit"/>
    <property type="match status" value="2"/>
</dbReference>
<dbReference type="SUPFAM" id="SSF55826">
    <property type="entry name" value="YbaK/ProRS associated domain"/>
    <property type="match status" value="1"/>
</dbReference>
<dbReference type="STRING" id="905079.L1JCZ3"/>